<dbReference type="GO" id="GO:0016740">
    <property type="term" value="F:transferase activity"/>
    <property type="evidence" value="ECO:0007669"/>
    <property type="project" value="UniProtKB-KW"/>
</dbReference>
<evidence type="ECO:0000313" key="2">
    <source>
        <dbReference type="EMBL" id="EJW95756.1"/>
    </source>
</evidence>
<evidence type="ECO:0000259" key="1">
    <source>
        <dbReference type="Pfam" id="PF00535"/>
    </source>
</evidence>
<dbReference type="PANTHER" id="PTHR48090">
    <property type="entry name" value="UNDECAPRENYL-PHOSPHATE 4-DEOXY-4-FORMAMIDO-L-ARABINOSE TRANSFERASE-RELATED"/>
    <property type="match status" value="1"/>
</dbReference>
<dbReference type="InterPro" id="IPR029044">
    <property type="entry name" value="Nucleotide-diphossugar_trans"/>
</dbReference>
<keyword evidence="2" id="KW-0808">Transferase</keyword>
<dbReference type="Gene3D" id="3.90.550.10">
    <property type="entry name" value="Spore Coat Polysaccharide Biosynthesis Protein SpsA, Chain A"/>
    <property type="match status" value="1"/>
</dbReference>
<dbReference type="AlphaFoldDB" id="J9FLG7"/>
<reference evidence="2" key="1">
    <citation type="journal article" date="2012" name="PLoS ONE">
        <title>Gene sets for utilization of primary and secondary nutrition supplies in the distal gut of endangered iberian lynx.</title>
        <authorList>
            <person name="Alcaide M."/>
            <person name="Messina E."/>
            <person name="Richter M."/>
            <person name="Bargiela R."/>
            <person name="Peplies J."/>
            <person name="Huws S.A."/>
            <person name="Newbold C.J."/>
            <person name="Golyshin P.N."/>
            <person name="Simon M.A."/>
            <person name="Lopez G."/>
            <person name="Yakimov M.M."/>
            <person name="Ferrer M."/>
        </authorList>
    </citation>
    <scope>NUCLEOTIDE SEQUENCE</scope>
</reference>
<protein>
    <submittedName>
        <fullName evidence="2">Glycosyl transferase, group 2 family</fullName>
    </submittedName>
</protein>
<feature type="domain" description="Glycosyltransferase 2-like" evidence="1">
    <location>
        <begin position="6"/>
        <end position="108"/>
    </location>
</feature>
<name>J9FLG7_9ZZZZ</name>
<dbReference type="PANTHER" id="PTHR48090:SF8">
    <property type="entry name" value="GLYCOSYLTRANSFERASE CSBB-RELATED"/>
    <property type="match status" value="1"/>
</dbReference>
<comment type="caution">
    <text evidence="2">The sequence shown here is derived from an EMBL/GenBank/DDBJ whole genome shotgun (WGS) entry which is preliminary data.</text>
</comment>
<feature type="non-terminal residue" evidence="2">
    <location>
        <position position="109"/>
    </location>
</feature>
<dbReference type="InterPro" id="IPR001173">
    <property type="entry name" value="Glyco_trans_2-like"/>
</dbReference>
<proteinExistence type="predicted"/>
<dbReference type="GO" id="GO:0005886">
    <property type="term" value="C:plasma membrane"/>
    <property type="evidence" value="ECO:0007669"/>
    <property type="project" value="TreeGrafter"/>
</dbReference>
<dbReference type="InterPro" id="IPR050256">
    <property type="entry name" value="Glycosyltransferase_2"/>
</dbReference>
<gene>
    <name evidence="2" type="ORF">EVA_16137</name>
</gene>
<dbReference type="EMBL" id="AMCI01005628">
    <property type="protein sequence ID" value="EJW95756.1"/>
    <property type="molecule type" value="Genomic_DNA"/>
</dbReference>
<dbReference type="SUPFAM" id="SSF53448">
    <property type="entry name" value="Nucleotide-diphospho-sugar transferases"/>
    <property type="match status" value="1"/>
</dbReference>
<accession>J9FLG7</accession>
<organism evidence="2">
    <name type="scientific">gut metagenome</name>
    <dbReference type="NCBI Taxonomy" id="749906"/>
    <lineage>
        <taxon>unclassified sequences</taxon>
        <taxon>metagenomes</taxon>
        <taxon>organismal metagenomes</taxon>
    </lineage>
</organism>
<sequence length="109" mass="12298">MKKVTLLIPCYNEESSLPALYAALCEVMDGQVQYQWEVLLIDDGSRDQSLNVMRQLRYKDPRVAFISLSRNFGKENAMLAGFDHASGDCVIILDADLQHPPALIPDMLR</sequence>
<dbReference type="CDD" id="cd04187">
    <property type="entry name" value="DPM1_like_bac"/>
    <property type="match status" value="1"/>
</dbReference>
<dbReference type="Pfam" id="PF00535">
    <property type="entry name" value="Glycos_transf_2"/>
    <property type="match status" value="1"/>
</dbReference>